<proteinExistence type="predicted"/>
<protein>
    <recommendedName>
        <fullName evidence="3">Carboxypeptidase regulatory-like domain-containing protein</fullName>
    </recommendedName>
</protein>
<organism evidence="1 2">
    <name type="scientific">Rosistilla oblonga</name>
    <dbReference type="NCBI Taxonomy" id="2527990"/>
    <lineage>
        <taxon>Bacteria</taxon>
        <taxon>Pseudomonadati</taxon>
        <taxon>Planctomycetota</taxon>
        <taxon>Planctomycetia</taxon>
        <taxon>Pirellulales</taxon>
        <taxon>Pirellulaceae</taxon>
        <taxon>Rosistilla</taxon>
    </lineage>
</organism>
<dbReference type="Proteomes" id="UP000316770">
    <property type="component" value="Chromosome"/>
</dbReference>
<accession>A0A518IR13</accession>
<reference evidence="1 2" key="1">
    <citation type="submission" date="2019-02" db="EMBL/GenBank/DDBJ databases">
        <title>Deep-cultivation of Planctomycetes and their phenomic and genomic characterization uncovers novel biology.</title>
        <authorList>
            <person name="Wiegand S."/>
            <person name="Jogler M."/>
            <person name="Boedeker C."/>
            <person name="Pinto D."/>
            <person name="Vollmers J."/>
            <person name="Rivas-Marin E."/>
            <person name="Kohn T."/>
            <person name="Peeters S.H."/>
            <person name="Heuer A."/>
            <person name="Rast P."/>
            <person name="Oberbeckmann S."/>
            <person name="Bunk B."/>
            <person name="Jeske O."/>
            <person name="Meyerdierks A."/>
            <person name="Storesund J.E."/>
            <person name="Kallscheuer N."/>
            <person name="Luecker S."/>
            <person name="Lage O.M."/>
            <person name="Pohl T."/>
            <person name="Merkel B.J."/>
            <person name="Hornburger P."/>
            <person name="Mueller R.-W."/>
            <person name="Bruemmer F."/>
            <person name="Labrenz M."/>
            <person name="Spormann A.M."/>
            <person name="Op den Camp H."/>
            <person name="Overmann J."/>
            <person name="Amann R."/>
            <person name="Jetten M.S.M."/>
            <person name="Mascher T."/>
            <person name="Medema M.H."/>
            <person name="Devos D.P."/>
            <person name="Kaster A.-K."/>
            <person name="Ovreas L."/>
            <person name="Rohde M."/>
            <person name="Galperin M.Y."/>
            <person name="Jogler C."/>
        </authorList>
    </citation>
    <scope>NUCLEOTIDE SEQUENCE [LARGE SCALE GENOMIC DNA]</scope>
    <source>
        <strain evidence="1 2">Mal33</strain>
    </source>
</reference>
<dbReference type="EMBL" id="CP036318">
    <property type="protein sequence ID" value="QDV55537.1"/>
    <property type="molecule type" value="Genomic_DNA"/>
</dbReference>
<evidence type="ECO:0000313" key="2">
    <source>
        <dbReference type="Proteomes" id="UP000316770"/>
    </source>
</evidence>
<gene>
    <name evidence="1" type="ORF">Mal33_15140</name>
</gene>
<evidence type="ECO:0008006" key="3">
    <source>
        <dbReference type="Google" id="ProtNLM"/>
    </source>
</evidence>
<dbReference type="AlphaFoldDB" id="A0A518IR13"/>
<sequence>MQKLQLSLFVLSYLLCVGCGGDGVNRVAINGQLQSDDGPIANASVQFIPEAGTTGDGALGMSDSEGKFSVISSRDGDGGLPPGNYRVRISQMVDGNGTVLPADATQAEYPDSREGIPAPYSTLESPLQVTISEDGGDVVIALPSESKKK</sequence>
<dbReference type="RefSeq" id="WP_145283398.1">
    <property type="nucleotide sequence ID" value="NZ_CP036318.1"/>
</dbReference>
<keyword evidence="2" id="KW-1185">Reference proteome</keyword>
<evidence type="ECO:0000313" key="1">
    <source>
        <dbReference type="EMBL" id="QDV55537.1"/>
    </source>
</evidence>
<name>A0A518IR13_9BACT</name>